<feature type="compositionally biased region" description="Polar residues" evidence="1">
    <location>
        <begin position="1"/>
        <end position="13"/>
    </location>
</feature>
<accession>A0A5D3BZB9</accession>
<name>A0A5D3BZB9_CUCMM</name>
<sequence>MGMSQKTDSSQIASKGRPRWEEWKEPTSHPTRGRLRRSRLKGLDIRVIKAFLETSRRNSWAEIVHCRLICLLTNMFYQVSEDPTEGASSPIFLVDQVDLVGGTKFIFLEYSLANSREERRNLFLVLFDYVLHQINESCITTGVMEYGDDEIQPLANLFTLANAPEAFYISVKLGVEGVGEILKASISSALCRYPNSERLNMLLDNIMEKFNTIIKSFTHLDNEFSYMIQITKSLKLFESIQGSMLRNGVSMKSKLSWATLHSLLHSERIAYRQNGYVWLGDLLFEEITSERDENMWTNVKKLQQRITYAGVNDYSTTSDIPLSIWLMCGLLKSKHPIIRWGNDLGQVSKDTRLEKANAVIDIMCSALYLVFQINETDRINILKMCDILFSQLCLRVPQASDLPIGDDLPHGRVIDYSGESKTTGVFESEAKLDGNFFGELKEEKGRYSKTYNNPLDHETASMAALLLQGQTIVPMQLISHVPAALFYWPLIQLAGAATDNIALGVAVGSQARGNHPGAASDIRSALLLLLIAKCSSDSCAFQEVDGEQFFRELLDDTDSRVAYYSSAFLLKARKFLSTTKYISYDDGET</sequence>
<protein>
    <submittedName>
        <fullName evidence="2">Uncharacterized protein</fullName>
    </submittedName>
</protein>
<gene>
    <name evidence="2" type="ORF">E5676_scaffold293G00280</name>
</gene>
<feature type="compositionally biased region" description="Basic and acidic residues" evidence="1">
    <location>
        <begin position="18"/>
        <end position="27"/>
    </location>
</feature>
<evidence type="ECO:0000313" key="3">
    <source>
        <dbReference type="Proteomes" id="UP000321947"/>
    </source>
</evidence>
<dbReference type="PANTHER" id="PTHR34958:SF1">
    <property type="entry name" value="ARMADILLO-LIKE HELICAL DOMAIN-CONTAINING PROTEIN"/>
    <property type="match status" value="1"/>
</dbReference>
<organism evidence="2 3">
    <name type="scientific">Cucumis melo var. makuwa</name>
    <name type="common">Oriental melon</name>
    <dbReference type="NCBI Taxonomy" id="1194695"/>
    <lineage>
        <taxon>Eukaryota</taxon>
        <taxon>Viridiplantae</taxon>
        <taxon>Streptophyta</taxon>
        <taxon>Embryophyta</taxon>
        <taxon>Tracheophyta</taxon>
        <taxon>Spermatophyta</taxon>
        <taxon>Magnoliopsida</taxon>
        <taxon>eudicotyledons</taxon>
        <taxon>Gunneridae</taxon>
        <taxon>Pentapetalae</taxon>
        <taxon>rosids</taxon>
        <taxon>fabids</taxon>
        <taxon>Cucurbitales</taxon>
        <taxon>Cucurbitaceae</taxon>
        <taxon>Benincaseae</taxon>
        <taxon>Cucumis</taxon>
    </lineage>
</organism>
<dbReference type="EMBL" id="SSTD01014927">
    <property type="protein sequence ID" value="TYK03536.1"/>
    <property type="molecule type" value="Genomic_DNA"/>
</dbReference>
<evidence type="ECO:0000256" key="1">
    <source>
        <dbReference type="SAM" id="MobiDB-lite"/>
    </source>
</evidence>
<comment type="caution">
    <text evidence="2">The sequence shown here is derived from an EMBL/GenBank/DDBJ whole genome shotgun (WGS) entry which is preliminary data.</text>
</comment>
<dbReference type="PANTHER" id="PTHR34958">
    <property type="entry name" value="CONDITIONAL LOSS-OF-GROWTH 1"/>
    <property type="match status" value="1"/>
</dbReference>
<evidence type="ECO:0000313" key="2">
    <source>
        <dbReference type="EMBL" id="TYK03536.1"/>
    </source>
</evidence>
<feature type="region of interest" description="Disordered" evidence="1">
    <location>
        <begin position="1"/>
        <end position="34"/>
    </location>
</feature>
<proteinExistence type="predicted"/>
<dbReference type="Proteomes" id="UP000321947">
    <property type="component" value="Unassembled WGS sequence"/>
</dbReference>
<dbReference type="AlphaFoldDB" id="A0A5D3BZB9"/>
<reference evidence="2 3" key="1">
    <citation type="submission" date="2019-08" db="EMBL/GenBank/DDBJ databases">
        <title>Draft genome sequences of two oriental melons (Cucumis melo L. var makuwa).</title>
        <authorList>
            <person name="Kwon S.-Y."/>
        </authorList>
    </citation>
    <scope>NUCLEOTIDE SEQUENCE [LARGE SCALE GENOMIC DNA]</scope>
    <source>
        <strain evidence="3">cv. Chang Bougi</strain>
        <tissue evidence="2">Leaf</tissue>
    </source>
</reference>